<dbReference type="AlphaFoldDB" id="A0A2M9D8T5"/>
<proteinExistence type="predicted"/>
<sequence length="257" mass="28150">MTDLSLRMPNTRLRAVLNLGTRRTPPIDLPPTLAAPELFAGWDDEAQLSDLHVEYPDGQLHCETTAEGVSHHFHTLHGEPRESSPWSANDTRILVLWATRLASDFHALLPTLLDDITQAAAWHDAGFDLYICEVAEPVQLDLLEIEVEGELLTLPWLGAGTVSHDHIDGENHPIALLWGAGESEPDQPIAEAWTDPRTGEPRSKAVPGVDWNTIGLAAEEVLPWLEGIYLNHHVIPDAEGTLLNAVLRRLGSLDGGA</sequence>
<dbReference type="RefSeq" id="WP_100388680.1">
    <property type="nucleotide sequence ID" value="NZ_BMZU01000001.1"/>
</dbReference>
<reference evidence="1 2" key="1">
    <citation type="submission" date="2017-11" db="EMBL/GenBank/DDBJ databases">
        <title>Genomic Encyclopedia of Archaeal and Bacterial Type Strains, Phase II (KMG-II): From Individual Species to Whole Genera.</title>
        <authorList>
            <person name="Goeker M."/>
        </authorList>
    </citation>
    <scope>NUCLEOTIDE SEQUENCE [LARGE SCALE GENOMIC DNA]</scope>
    <source>
        <strain evidence="1 2">DSM 16400</strain>
    </source>
</reference>
<protein>
    <submittedName>
        <fullName evidence="1">Uncharacterized protein</fullName>
    </submittedName>
</protein>
<comment type="caution">
    <text evidence="1">The sequence shown here is derived from an EMBL/GenBank/DDBJ whole genome shotgun (WGS) entry which is preliminary data.</text>
</comment>
<evidence type="ECO:0000313" key="1">
    <source>
        <dbReference type="EMBL" id="PJJ82048.1"/>
    </source>
</evidence>
<accession>A0A2M9D8T5</accession>
<dbReference type="EMBL" id="PGFH01000001">
    <property type="protein sequence ID" value="PJJ82048.1"/>
    <property type="molecule type" value="Genomic_DNA"/>
</dbReference>
<evidence type="ECO:0000313" key="2">
    <source>
        <dbReference type="Proteomes" id="UP000231742"/>
    </source>
</evidence>
<organism evidence="1 2">
    <name type="scientific">Salinibacterium amurskyense</name>
    <dbReference type="NCBI Taxonomy" id="205941"/>
    <lineage>
        <taxon>Bacteria</taxon>
        <taxon>Bacillati</taxon>
        <taxon>Actinomycetota</taxon>
        <taxon>Actinomycetes</taxon>
        <taxon>Micrococcales</taxon>
        <taxon>Microbacteriaceae</taxon>
        <taxon>Salinibacterium</taxon>
    </lineage>
</organism>
<keyword evidence="2" id="KW-1185">Reference proteome</keyword>
<gene>
    <name evidence="1" type="ORF">CLV85_1236</name>
</gene>
<dbReference type="Proteomes" id="UP000231742">
    <property type="component" value="Unassembled WGS sequence"/>
</dbReference>
<name>A0A2M9D8T5_9MICO</name>
<dbReference type="OrthoDB" id="5099734at2"/>